<comment type="caution">
    <text evidence="1">The sequence shown here is derived from an EMBL/GenBank/DDBJ whole genome shotgun (WGS) entry which is preliminary data.</text>
</comment>
<dbReference type="Proteomes" id="UP001517367">
    <property type="component" value="Unassembled WGS sequence"/>
</dbReference>
<evidence type="ECO:0000313" key="1">
    <source>
        <dbReference type="EMBL" id="MFN0293102.1"/>
    </source>
</evidence>
<organism evidence="1 2">
    <name type="scientific">Pedobacter helvus</name>
    <dbReference type="NCBI Taxonomy" id="2563444"/>
    <lineage>
        <taxon>Bacteria</taxon>
        <taxon>Pseudomonadati</taxon>
        <taxon>Bacteroidota</taxon>
        <taxon>Sphingobacteriia</taxon>
        <taxon>Sphingobacteriales</taxon>
        <taxon>Sphingobacteriaceae</taxon>
        <taxon>Pedobacter</taxon>
    </lineage>
</organism>
<sequence length="111" mass="12248">MLYNFSNGNKTTLADFIESTNALDWNYRISLKLVQNSLKTASHAQLLSNPGDVADGVNRVEMKFESIFFGVFDGLVVKHRDEGSTPSGASICWCSFYVALNISGSYTNLIN</sequence>
<protein>
    <submittedName>
        <fullName evidence="1">Uncharacterized protein</fullName>
    </submittedName>
</protein>
<proteinExistence type="predicted"/>
<name>A0ABW9JL24_9SPHI</name>
<gene>
    <name evidence="1" type="ORF">E5L68_017050</name>
</gene>
<dbReference type="EMBL" id="SRMP02000045">
    <property type="protein sequence ID" value="MFN0293102.1"/>
    <property type="molecule type" value="Genomic_DNA"/>
</dbReference>
<evidence type="ECO:0000313" key="2">
    <source>
        <dbReference type="Proteomes" id="UP001517367"/>
    </source>
</evidence>
<dbReference type="RefSeq" id="WP_138728794.1">
    <property type="nucleotide sequence ID" value="NZ_SRMP02000045.1"/>
</dbReference>
<keyword evidence="2" id="KW-1185">Reference proteome</keyword>
<accession>A0ABW9JL24</accession>
<reference evidence="1 2" key="1">
    <citation type="submission" date="2024-12" db="EMBL/GenBank/DDBJ databases">
        <authorList>
            <person name="Hu S."/>
        </authorList>
    </citation>
    <scope>NUCLEOTIDE SEQUENCE [LARGE SCALE GENOMIC DNA]</scope>
    <source>
        <strain evidence="1 2">P-25</strain>
    </source>
</reference>